<protein>
    <submittedName>
        <fullName evidence="1">Uncharacterized protein</fullName>
    </submittedName>
</protein>
<reference evidence="1 2" key="1">
    <citation type="submission" date="2018-11" db="EMBL/GenBank/DDBJ databases">
        <authorList>
            <person name="Lopez-Roques C."/>
            <person name="Donnadieu C."/>
            <person name="Bouchez O."/>
            <person name="Klopp C."/>
            <person name="Cabau C."/>
            <person name="Zahm M."/>
        </authorList>
    </citation>
    <scope>NUCLEOTIDE SEQUENCE [LARGE SCALE GENOMIC DNA]</scope>
    <source>
        <strain evidence="1">RS831</strain>
        <tissue evidence="1">Whole body</tissue>
    </source>
</reference>
<evidence type="ECO:0000313" key="2">
    <source>
        <dbReference type="Proteomes" id="UP000283210"/>
    </source>
</evidence>
<reference evidence="1 2" key="2">
    <citation type="submission" date="2019-01" db="EMBL/GenBank/DDBJ databases">
        <title>A chromosome length genome reference of the Java medaka (oryzias javanicus).</title>
        <authorList>
            <person name="Herpin A."/>
            <person name="Takehana Y."/>
            <person name="Naruse K."/>
            <person name="Ansai S."/>
            <person name="Kawaguchi M."/>
        </authorList>
    </citation>
    <scope>NUCLEOTIDE SEQUENCE [LARGE SCALE GENOMIC DNA]</scope>
    <source>
        <strain evidence="1">RS831</strain>
        <tissue evidence="1">Whole body</tissue>
    </source>
</reference>
<dbReference type="AlphaFoldDB" id="A0A437CTZ7"/>
<dbReference type="Proteomes" id="UP000283210">
    <property type="component" value="Chromosome 12"/>
</dbReference>
<keyword evidence="2" id="KW-1185">Reference proteome</keyword>
<proteinExistence type="predicted"/>
<dbReference type="EMBL" id="CM012448">
    <property type="protein sequence ID" value="RVE65399.1"/>
    <property type="molecule type" value="Genomic_DNA"/>
</dbReference>
<gene>
    <name evidence="1" type="ORF">OJAV_G00116090</name>
</gene>
<sequence length="106" mass="11409">MLRVLPATGPHLQSGAVLMAPVPVFDVLKTLQILYNVLSWAGTGTSEAEALSLLTGSHPVVPPAAGRIQSGVPLMVLLFDICHRSCWSLQEDPGEEKILVSRCCRF</sequence>
<organism evidence="1 2">
    <name type="scientific">Oryzias javanicus</name>
    <name type="common">Javanese ricefish</name>
    <name type="synonym">Aplocheilus javanicus</name>
    <dbReference type="NCBI Taxonomy" id="123683"/>
    <lineage>
        <taxon>Eukaryota</taxon>
        <taxon>Metazoa</taxon>
        <taxon>Chordata</taxon>
        <taxon>Craniata</taxon>
        <taxon>Vertebrata</taxon>
        <taxon>Euteleostomi</taxon>
        <taxon>Actinopterygii</taxon>
        <taxon>Neopterygii</taxon>
        <taxon>Teleostei</taxon>
        <taxon>Neoteleostei</taxon>
        <taxon>Acanthomorphata</taxon>
        <taxon>Ovalentaria</taxon>
        <taxon>Atherinomorphae</taxon>
        <taxon>Beloniformes</taxon>
        <taxon>Adrianichthyidae</taxon>
        <taxon>Oryziinae</taxon>
        <taxon>Oryzias</taxon>
    </lineage>
</organism>
<accession>A0A437CTZ7</accession>
<name>A0A437CTZ7_ORYJA</name>
<evidence type="ECO:0000313" key="1">
    <source>
        <dbReference type="EMBL" id="RVE65399.1"/>
    </source>
</evidence>